<dbReference type="InterPro" id="IPR024069">
    <property type="entry name" value="AF2212-like_dom_sf"/>
</dbReference>
<reference evidence="1" key="1">
    <citation type="submission" date="2016-01" db="EMBL/GenBank/DDBJ databases">
        <authorList>
            <person name="Mcilroy J.S."/>
            <person name="Karst M S."/>
            <person name="Albertsen M."/>
        </authorList>
    </citation>
    <scope>NUCLEOTIDE SEQUENCE</scope>
    <source>
        <strain evidence="1">Cfx-K</strain>
    </source>
</reference>
<accession>A0A160T4W9</accession>
<proteinExistence type="predicted"/>
<dbReference type="InterPro" id="IPR008203">
    <property type="entry name" value="AF2212-like"/>
</dbReference>
<sequence>MLKSIEAIFDGEVFRPAGEVELEANTRVRLLFETLLIDHAEPLSFLELASQLELDGPEDWSLKIDDYR</sequence>
<name>A0A160T4W9_9CHLR</name>
<dbReference type="Proteomes" id="UP000215027">
    <property type="component" value="Chromosome I"/>
</dbReference>
<dbReference type="KEGG" id="pbf:CFX0092_A1967"/>
<evidence type="ECO:0000313" key="2">
    <source>
        <dbReference type="Proteomes" id="UP000215027"/>
    </source>
</evidence>
<keyword evidence="2" id="KW-1185">Reference proteome</keyword>
<dbReference type="SUPFAM" id="SSF141694">
    <property type="entry name" value="AF2212/PG0164-like"/>
    <property type="match status" value="1"/>
</dbReference>
<protein>
    <submittedName>
        <fullName evidence="1">Genome sequencing data, contig C328</fullName>
    </submittedName>
</protein>
<dbReference type="OrthoDB" id="428699at2"/>
<organism evidence="1 2">
    <name type="scientific">Candidatus Promineifilum breve</name>
    <dbReference type="NCBI Taxonomy" id="1806508"/>
    <lineage>
        <taxon>Bacteria</taxon>
        <taxon>Bacillati</taxon>
        <taxon>Chloroflexota</taxon>
        <taxon>Ardenticatenia</taxon>
        <taxon>Candidatus Promineifilales</taxon>
        <taxon>Candidatus Promineifilaceae</taxon>
        <taxon>Candidatus Promineifilum</taxon>
    </lineage>
</organism>
<dbReference type="AlphaFoldDB" id="A0A160T4W9"/>
<dbReference type="Gene3D" id="4.10.1150.10">
    <property type="entry name" value="AF2212/PG0164-like"/>
    <property type="match status" value="1"/>
</dbReference>
<dbReference type="EMBL" id="LN890655">
    <property type="protein sequence ID" value="CUS03845.2"/>
    <property type="molecule type" value="Genomic_DNA"/>
</dbReference>
<dbReference type="Pfam" id="PF01954">
    <property type="entry name" value="AF2212-like"/>
    <property type="match status" value="1"/>
</dbReference>
<evidence type="ECO:0000313" key="1">
    <source>
        <dbReference type="EMBL" id="CUS03845.2"/>
    </source>
</evidence>
<gene>
    <name evidence="1" type="ORF">CFX0092_A1967</name>
</gene>